<organism evidence="1 2">
    <name type="scientific">Burkholderia singularis</name>
    <dbReference type="NCBI Taxonomy" id="1503053"/>
    <lineage>
        <taxon>Bacteria</taxon>
        <taxon>Pseudomonadati</taxon>
        <taxon>Pseudomonadota</taxon>
        <taxon>Betaproteobacteria</taxon>
        <taxon>Burkholderiales</taxon>
        <taxon>Burkholderiaceae</taxon>
        <taxon>Burkholderia</taxon>
        <taxon>pseudomallei group</taxon>
    </lineage>
</organism>
<reference evidence="1 2" key="1">
    <citation type="submission" date="2017-04" db="EMBL/GenBank/DDBJ databases">
        <authorList>
            <person name="Afonso C.L."/>
            <person name="Miller P.J."/>
            <person name="Scott M.A."/>
            <person name="Spackman E."/>
            <person name="Goraichik I."/>
            <person name="Dimitrov K.M."/>
            <person name="Suarez D.L."/>
            <person name="Swayne D.E."/>
        </authorList>
    </citation>
    <scope>NUCLEOTIDE SEQUENCE [LARGE SCALE GENOMIC DNA]</scope>
    <source>
        <strain evidence="1">LMG 28154</strain>
    </source>
</reference>
<proteinExistence type="predicted"/>
<sequence>MGNAHRITSTVQRVSARAHRHGAFDAHQYSLYHVALPPWHR</sequence>
<dbReference type="AlphaFoldDB" id="A0A238HBP5"/>
<dbReference type="Proteomes" id="UP000198460">
    <property type="component" value="Unassembled WGS sequence"/>
</dbReference>
<protein>
    <submittedName>
        <fullName evidence="1">Uncharacterized protein</fullName>
    </submittedName>
</protein>
<evidence type="ECO:0000313" key="1">
    <source>
        <dbReference type="EMBL" id="SMG02886.1"/>
    </source>
</evidence>
<accession>A0A238HBP5</accession>
<evidence type="ECO:0000313" key="2">
    <source>
        <dbReference type="Proteomes" id="UP000198460"/>
    </source>
</evidence>
<dbReference type="EMBL" id="FXAN01000113">
    <property type="protein sequence ID" value="SMG02886.1"/>
    <property type="molecule type" value="Genomic_DNA"/>
</dbReference>
<gene>
    <name evidence="1" type="ORF">BSIN_4961</name>
</gene>
<name>A0A238HBP5_9BURK</name>